<dbReference type="AlphaFoldDB" id="A0A7U2FGL5"/>
<dbReference type="EMBL" id="CP069039">
    <property type="protein sequence ID" value="QRD04843.1"/>
    <property type="molecule type" value="Genomic_DNA"/>
</dbReference>
<reference evidence="2" key="1">
    <citation type="journal article" date="2021" name="BMC Genomics">
        <title>Chromosome-level genome assembly and manually-curated proteome of model necrotroph Parastagonospora nodorum Sn15 reveals a genome-wide trove of candidate effector homologs, and redundancy of virulence-related functions within an accessory chromosome.</title>
        <authorList>
            <person name="Bertazzoni S."/>
            <person name="Jones D.A.B."/>
            <person name="Phan H.T."/>
            <person name="Tan K.-C."/>
            <person name="Hane J.K."/>
        </authorList>
    </citation>
    <scope>NUCLEOTIDE SEQUENCE [LARGE SCALE GENOMIC DNA]</scope>
    <source>
        <strain evidence="2">SN15 / ATCC MYA-4574 / FGSC 10173)</strain>
    </source>
</reference>
<dbReference type="Proteomes" id="UP000663193">
    <property type="component" value="Chromosome 17"/>
</dbReference>
<protein>
    <submittedName>
        <fullName evidence="1">Uncharacterized protein</fullName>
    </submittedName>
</protein>
<proteinExistence type="predicted"/>
<accession>A0A7U2FGL5</accession>
<evidence type="ECO:0000313" key="1">
    <source>
        <dbReference type="EMBL" id="QRD04843.1"/>
    </source>
</evidence>
<organism evidence="1 2">
    <name type="scientific">Phaeosphaeria nodorum (strain SN15 / ATCC MYA-4574 / FGSC 10173)</name>
    <name type="common">Glume blotch fungus</name>
    <name type="synonym">Parastagonospora nodorum</name>
    <dbReference type="NCBI Taxonomy" id="321614"/>
    <lineage>
        <taxon>Eukaryota</taxon>
        <taxon>Fungi</taxon>
        <taxon>Dikarya</taxon>
        <taxon>Ascomycota</taxon>
        <taxon>Pezizomycotina</taxon>
        <taxon>Dothideomycetes</taxon>
        <taxon>Pleosporomycetidae</taxon>
        <taxon>Pleosporales</taxon>
        <taxon>Pleosporineae</taxon>
        <taxon>Phaeosphaeriaceae</taxon>
        <taxon>Parastagonospora</taxon>
    </lineage>
</organism>
<evidence type="ECO:0000313" key="2">
    <source>
        <dbReference type="Proteomes" id="UP000663193"/>
    </source>
</evidence>
<keyword evidence="2" id="KW-1185">Reference proteome</keyword>
<sequence>MAVLSERSACPQLSGSIHSIVRLARASRIATISHAALSSRVQVAAEVPICAPCCAQDRDGDTREFGEIVGPLGACRYKVGPCTLISAVAPQHFVSVSWCYSVCLIVGVNLQVLALAQSEQH</sequence>
<name>A0A7U2FGL5_PHANO</name>
<gene>
    <name evidence="1" type="ORF">JI435_421830</name>
</gene>
<dbReference type="VEuPathDB" id="FungiDB:JI435_421830"/>